<proteinExistence type="predicted"/>
<sequence>MSSTSGAGGNNNHMNNLNHNLNLHTAIVELSICAVLSVKRVLAGHLPYPAAARSAYRVETTATAVATSSRRRDSSGRDDDSESLTSSSTFEVCPAAAAEELGDLDQSMPYIPSVSSAAAANMSSVANMTAAYFNTKGAAYGTPHLGFPTAPAHNFLPTGMGYIGGSLAECQPAGLAWNAGAPPRYVDDVHSEIFPEKGKSHYL</sequence>
<reference evidence="3" key="1">
    <citation type="journal article" date="2014" name="Nat. Genet.">
        <title>Genome of the human hookworm Necator americanus.</title>
        <authorList>
            <person name="Tang Y.T."/>
            <person name="Gao X."/>
            <person name="Rosa B.A."/>
            <person name="Abubucker S."/>
            <person name="Hallsworth-Pepin K."/>
            <person name="Martin J."/>
            <person name="Tyagi R."/>
            <person name="Heizer E."/>
            <person name="Zhang X."/>
            <person name="Bhonagiri-Palsikar V."/>
            <person name="Minx P."/>
            <person name="Warren W.C."/>
            <person name="Wang Q."/>
            <person name="Zhan B."/>
            <person name="Hotez P.J."/>
            <person name="Sternberg P.W."/>
            <person name="Dougall A."/>
            <person name="Gaze S.T."/>
            <person name="Mulvenna J."/>
            <person name="Sotillo J."/>
            <person name="Ranganathan S."/>
            <person name="Rabelo E.M."/>
            <person name="Wilson R.K."/>
            <person name="Felgner P.L."/>
            <person name="Bethony J."/>
            <person name="Hawdon J.M."/>
            <person name="Gasser R.B."/>
            <person name="Loukas A."/>
            <person name="Mitreva M."/>
        </authorList>
    </citation>
    <scope>NUCLEOTIDE SEQUENCE [LARGE SCALE GENOMIC DNA]</scope>
</reference>
<feature type="region of interest" description="Disordered" evidence="1">
    <location>
        <begin position="62"/>
        <end position="88"/>
    </location>
</feature>
<dbReference type="OrthoDB" id="6159439at2759"/>
<protein>
    <submittedName>
        <fullName evidence="2">Uncharacterized protein</fullName>
    </submittedName>
</protein>
<evidence type="ECO:0000256" key="1">
    <source>
        <dbReference type="SAM" id="MobiDB-lite"/>
    </source>
</evidence>
<dbReference type="AlphaFoldDB" id="W2T9F5"/>
<name>W2T9F5_NECAM</name>
<keyword evidence="3" id="KW-1185">Reference proteome</keyword>
<evidence type="ECO:0000313" key="3">
    <source>
        <dbReference type="Proteomes" id="UP000053676"/>
    </source>
</evidence>
<dbReference type="STRING" id="51031.W2T9F5"/>
<accession>W2T9F5</accession>
<gene>
    <name evidence="2" type="ORF">NECAME_10899</name>
</gene>
<dbReference type="KEGG" id="nai:NECAME_10899"/>
<organism evidence="2 3">
    <name type="scientific">Necator americanus</name>
    <name type="common">Human hookworm</name>
    <dbReference type="NCBI Taxonomy" id="51031"/>
    <lineage>
        <taxon>Eukaryota</taxon>
        <taxon>Metazoa</taxon>
        <taxon>Ecdysozoa</taxon>
        <taxon>Nematoda</taxon>
        <taxon>Chromadorea</taxon>
        <taxon>Rhabditida</taxon>
        <taxon>Rhabditina</taxon>
        <taxon>Rhabditomorpha</taxon>
        <taxon>Strongyloidea</taxon>
        <taxon>Ancylostomatidae</taxon>
        <taxon>Bunostominae</taxon>
        <taxon>Necator</taxon>
    </lineage>
</organism>
<dbReference type="EMBL" id="KI660159">
    <property type="protein sequence ID" value="ETN77622.1"/>
    <property type="molecule type" value="Genomic_DNA"/>
</dbReference>
<evidence type="ECO:0000313" key="2">
    <source>
        <dbReference type="EMBL" id="ETN77622.1"/>
    </source>
</evidence>
<dbReference type="Proteomes" id="UP000053676">
    <property type="component" value="Unassembled WGS sequence"/>
</dbReference>